<accession>A0A835TFR6</accession>
<keyword evidence="2" id="KW-1185">Reference proteome</keyword>
<organism evidence="1 2">
    <name type="scientific">Chlamydomonas incerta</name>
    <dbReference type="NCBI Taxonomy" id="51695"/>
    <lineage>
        <taxon>Eukaryota</taxon>
        <taxon>Viridiplantae</taxon>
        <taxon>Chlorophyta</taxon>
        <taxon>core chlorophytes</taxon>
        <taxon>Chlorophyceae</taxon>
        <taxon>CS clade</taxon>
        <taxon>Chlamydomonadales</taxon>
        <taxon>Chlamydomonadaceae</taxon>
        <taxon>Chlamydomonas</taxon>
    </lineage>
</organism>
<dbReference type="AlphaFoldDB" id="A0A835TFR6"/>
<dbReference type="Proteomes" id="UP000650467">
    <property type="component" value="Unassembled WGS sequence"/>
</dbReference>
<name>A0A835TFR6_CHLIN</name>
<dbReference type="InterPro" id="IPR036397">
    <property type="entry name" value="RNaseH_sf"/>
</dbReference>
<protein>
    <submittedName>
        <fullName evidence="1">Uncharacterized protein</fullName>
    </submittedName>
</protein>
<dbReference type="GO" id="GO:0003676">
    <property type="term" value="F:nucleic acid binding"/>
    <property type="evidence" value="ECO:0007669"/>
    <property type="project" value="InterPro"/>
</dbReference>
<proteinExistence type="predicted"/>
<sequence length="460" mass="52374">MAKKKPAHARGTLAAWLGVRKCAIKAAHETMGVLKKERGDDKIPKDWASRSIPLFKKYYAQLPSDGRPDPPKRLAEFIRYQYKHDATATSVADKRRTGRNWKVQSVGLLMQLLLLVIETAPRTMMQMSRVPLWRDTMEAHGVKCKTLWRYVRTMCPALGKHLRVEYKMTLSVELMAERVETCVRWLSKAVLPDKGKPYDGPPIPPPPVPNAPNPAAALRIPTCVEDLRAAFLRRIIWIDAKKFYISPETFKAWAVRGAKSVTIQDARVRSSWCIHFYSAVNYIHGGILIKVVSGTKGKGYKPDKVYKTAAGDTARGPTFAEFQKFVADIKAIWDEKGERWDEVLLSWDNASVHGELDSEEWATKDVRPNQHTRLPPYSPDLHCVIELSHATVMRSMQEYINDRRVPPTEDTLQPYIDKLTEIFQSTITPKWAQATTHRLFNKVLPAVLQARGAYPPKQLR</sequence>
<evidence type="ECO:0000313" key="1">
    <source>
        <dbReference type="EMBL" id="KAG2442922.1"/>
    </source>
</evidence>
<evidence type="ECO:0000313" key="2">
    <source>
        <dbReference type="Proteomes" id="UP000650467"/>
    </source>
</evidence>
<comment type="caution">
    <text evidence="1">The sequence shown here is derived from an EMBL/GenBank/DDBJ whole genome shotgun (WGS) entry which is preliminary data.</text>
</comment>
<dbReference type="Gene3D" id="3.30.420.10">
    <property type="entry name" value="Ribonuclease H-like superfamily/Ribonuclease H"/>
    <property type="match status" value="1"/>
</dbReference>
<reference evidence="1" key="1">
    <citation type="journal article" date="2020" name="bioRxiv">
        <title>Comparative genomics of Chlamydomonas.</title>
        <authorList>
            <person name="Craig R.J."/>
            <person name="Hasan A.R."/>
            <person name="Ness R.W."/>
            <person name="Keightley P.D."/>
        </authorList>
    </citation>
    <scope>NUCLEOTIDE SEQUENCE</scope>
    <source>
        <strain evidence="1">SAG 7.73</strain>
    </source>
</reference>
<dbReference type="OrthoDB" id="556785at2759"/>
<gene>
    <name evidence="1" type="ORF">HXX76_002998</name>
</gene>
<dbReference type="EMBL" id="JAEHOC010000004">
    <property type="protein sequence ID" value="KAG2442922.1"/>
    <property type="molecule type" value="Genomic_DNA"/>
</dbReference>